<dbReference type="AlphaFoldDB" id="A0A7J9MD96"/>
<dbReference type="OrthoDB" id="994333at2759"/>
<keyword evidence="2" id="KW-1185">Reference proteome</keyword>
<name>A0A7J9MD96_GOSSC</name>
<protein>
    <recommendedName>
        <fullName evidence="3">DUF4283 domain-containing protein</fullName>
    </recommendedName>
</protein>
<reference evidence="1 2" key="1">
    <citation type="journal article" date="2019" name="Genome Biol. Evol.">
        <title>Insights into the evolution of the New World diploid cottons (Gossypium, subgenus Houzingenia) based on genome sequencing.</title>
        <authorList>
            <person name="Grover C.E."/>
            <person name="Arick M.A. 2nd"/>
            <person name="Thrash A."/>
            <person name="Conover J.L."/>
            <person name="Sanders W.S."/>
            <person name="Peterson D.G."/>
            <person name="Frelichowski J.E."/>
            <person name="Scheffler J.A."/>
            <person name="Scheffler B.E."/>
            <person name="Wendel J.F."/>
        </authorList>
    </citation>
    <scope>NUCLEOTIDE SEQUENCE [LARGE SCALE GENOMIC DNA]</scope>
    <source>
        <strain evidence="1">1</strain>
        <tissue evidence="1">Leaf</tissue>
    </source>
</reference>
<comment type="caution">
    <text evidence="1">The sequence shown here is derived from an EMBL/GenBank/DDBJ whole genome shotgun (WGS) entry which is preliminary data.</text>
</comment>
<evidence type="ECO:0000313" key="1">
    <source>
        <dbReference type="EMBL" id="MBA0868904.1"/>
    </source>
</evidence>
<dbReference type="EMBL" id="JABFAF010000010">
    <property type="protein sequence ID" value="MBA0868904.1"/>
    <property type="molecule type" value="Genomic_DNA"/>
</dbReference>
<sequence length="173" mass="19548">MNDVESLSGDLIEDGEGTIEDRITKTVRFKEDGGLNSGGALNIDLELEDGDILRSIINGIPGIEFSDRIKKILPWMVDFDSSRPFPNRILAWIRFPDTNTDSGVRGQFACIAVVVDLEKPLTSQLRVNGRLQRMKFEALPEVTMDEAFGPWMVVERKSRRKLDRNRGSKVKIK</sequence>
<organism evidence="1 2">
    <name type="scientific">Gossypium schwendimanii</name>
    <name type="common">Cotton</name>
    <dbReference type="NCBI Taxonomy" id="34291"/>
    <lineage>
        <taxon>Eukaryota</taxon>
        <taxon>Viridiplantae</taxon>
        <taxon>Streptophyta</taxon>
        <taxon>Embryophyta</taxon>
        <taxon>Tracheophyta</taxon>
        <taxon>Spermatophyta</taxon>
        <taxon>Magnoliopsida</taxon>
        <taxon>eudicotyledons</taxon>
        <taxon>Gunneridae</taxon>
        <taxon>Pentapetalae</taxon>
        <taxon>rosids</taxon>
        <taxon>malvids</taxon>
        <taxon>Malvales</taxon>
        <taxon>Malvaceae</taxon>
        <taxon>Malvoideae</taxon>
        <taxon>Gossypium</taxon>
    </lineage>
</organism>
<gene>
    <name evidence="1" type="ORF">Goshw_020350</name>
</gene>
<evidence type="ECO:0008006" key="3">
    <source>
        <dbReference type="Google" id="ProtNLM"/>
    </source>
</evidence>
<evidence type="ECO:0000313" key="2">
    <source>
        <dbReference type="Proteomes" id="UP000593576"/>
    </source>
</evidence>
<dbReference type="Proteomes" id="UP000593576">
    <property type="component" value="Unassembled WGS sequence"/>
</dbReference>
<proteinExistence type="predicted"/>
<accession>A0A7J9MD96</accession>
<feature type="non-terminal residue" evidence="1">
    <location>
        <position position="1"/>
    </location>
</feature>